<evidence type="ECO:0000313" key="3">
    <source>
        <dbReference type="Proteomes" id="UP001154282"/>
    </source>
</evidence>
<name>A0AAV0KLI6_9ROSI</name>
<accession>A0AAV0KLI6</accession>
<dbReference type="Proteomes" id="UP001154282">
    <property type="component" value="Unassembled WGS sequence"/>
</dbReference>
<organism evidence="2 3">
    <name type="scientific">Linum tenue</name>
    <dbReference type="NCBI Taxonomy" id="586396"/>
    <lineage>
        <taxon>Eukaryota</taxon>
        <taxon>Viridiplantae</taxon>
        <taxon>Streptophyta</taxon>
        <taxon>Embryophyta</taxon>
        <taxon>Tracheophyta</taxon>
        <taxon>Spermatophyta</taxon>
        <taxon>Magnoliopsida</taxon>
        <taxon>eudicotyledons</taxon>
        <taxon>Gunneridae</taxon>
        <taxon>Pentapetalae</taxon>
        <taxon>rosids</taxon>
        <taxon>fabids</taxon>
        <taxon>Malpighiales</taxon>
        <taxon>Linaceae</taxon>
        <taxon>Linum</taxon>
    </lineage>
</organism>
<sequence>RDPQRQSSGGGRSRKRMEELRRLEEVQRMLNFAKSRRLASASDEDSNLFISNFILFLMQPYGDLDMNTKFSLVREQLQLFSDPAFQESSLSGKSHSPLEMESSPAKGPISAVKKVESPKLVLLSSDGESSEPLKSFHQMGVVQLDAMQRANSTLEDFDGTQGFEMKFMGILKTEPFQPLVLQLEHHGLLTERIREELRCGRRVLICVEDVMRAIHLKSFDYRILNLLLYQLQGEQVNDLHMDFLSISEFLVEIADDLLLMRKQFDFTQDDVQENSFNILRMFVRIYGPSRAPAMLAKCIGDAEEKYERLLKTLEPHLSKSYQRDAKRQQEKAGS</sequence>
<dbReference type="PANTHER" id="PTHR35754">
    <property type="entry name" value="ATP SYNTHASE SUBUNIT B"/>
    <property type="match status" value="1"/>
</dbReference>
<keyword evidence="3" id="KW-1185">Reference proteome</keyword>
<reference evidence="2" key="1">
    <citation type="submission" date="2022-08" db="EMBL/GenBank/DDBJ databases">
        <authorList>
            <person name="Gutierrez-Valencia J."/>
        </authorList>
    </citation>
    <scope>NUCLEOTIDE SEQUENCE</scope>
</reference>
<dbReference type="PANTHER" id="PTHR35754:SF2">
    <property type="entry name" value="ATP SYNTHASE SUBUNIT B"/>
    <property type="match status" value="1"/>
</dbReference>
<dbReference type="EMBL" id="CAMGYJ010000005">
    <property type="protein sequence ID" value="CAI0422265.1"/>
    <property type="molecule type" value="Genomic_DNA"/>
</dbReference>
<gene>
    <name evidence="2" type="ORF">LITE_LOCUS19076</name>
</gene>
<comment type="caution">
    <text evidence="2">The sequence shown here is derived from an EMBL/GenBank/DDBJ whole genome shotgun (WGS) entry which is preliminary data.</text>
</comment>
<protein>
    <submittedName>
        <fullName evidence="2">Uncharacterized protein</fullName>
    </submittedName>
</protein>
<dbReference type="AlphaFoldDB" id="A0AAV0KLI6"/>
<evidence type="ECO:0000313" key="2">
    <source>
        <dbReference type="EMBL" id="CAI0422265.1"/>
    </source>
</evidence>
<evidence type="ECO:0000256" key="1">
    <source>
        <dbReference type="SAM" id="MobiDB-lite"/>
    </source>
</evidence>
<feature type="region of interest" description="Disordered" evidence="1">
    <location>
        <begin position="86"/>
        <end position="109"/>
    </location>
</feature>
<proteinExistence type="predicted"/>
<feature type="non-terminal residue" evidence="2">
    <location>
        <position position="1"/>
    </location>
</feature>